<evidence type="ECO:0000256" key="6">
    <source>
        <dbReference type="PROSITE-ProRule" id="PRU01016"/>
    </source>
</evidence>
<dbReference type="EMBL" id="JAAOYM010000003">
    <property type="protein sequence ID" value="NIJ14799.1"/>
    <property type="molecule type" value="Genomic_DNA"/>
</dbReference>
<evidence type="ECO:0000256" key="5">
    <source>
        <dbReference type="ARBA" id="ARBA00022747"/>
    </source>
</evidence>
<dbReference type="EC" id="2.1.1.37" evidence="1"/>
<evidence type="ECO:0000256" key="4">
    <source>
        <dbReference type="ARBA" id="ARBA00022691"/>
    </source>
</evidence>
<dbReference type="PANTHER" id="PTHR10629:SF52">
    <property type="entry name" value="DNA (CYTOSINE-5)-METHYLTRANSFERASE 1"/>
    <property type="match status" value="1"/>
</dbReference>
<evidence type="ECO:0000256" key="3">
    <source>
        <dbReference type="ARBA" id="ARBA00022679"/>
    </source>
</evidence>
<dbReference type="AlphaFoldDB" id="A0A7X5ZT98"/>
<protein>
    <recommendedName>
        <fullName evidence="1">DNA (cytosine-5-)-methyltransferase</fullName>
        <ecNumber evidence="1">2.1.1.37</ecNumber>
    </recommendedName>
</protein>
<feature type="region of interest" description="Disordered" evidence="7">
    <location>
        <begin position="260"/>
        <end position="279"/>
    </location>
</feature>
<keyword evidence="3 6" id="KW-0808">Transferase</keyword>
<dbReference type="GO" id="GO:0009307">
    <property type="term" value="P:DNA restriction-modification system"/>
    <property type="evidence" value="ECO:0007669"/>
    <property type="project" value="UniProtKB-KW"/>
</dbReference>
<evidence type="ECO:0000313" key="9">
    <source>
        <dbReference type="Proteomes" id="UP000545493"/>
    </source>
</evidence>
<dbReference type="GO" id="GO:0003677">
    <property type="term" value="F:DNA binding"/>
    <property type="evidence" value="ECO:0007669"/>
    <property type="project" value="TreeGrafter"/>
</dbReference>
<reference evidence="8 9" key="1">
    <citation type="submission" date="2020-03" db="EMBL/GenBank/DDBJ databases">
        <title>Sequencing the genomes of 1000 actinobacteria strains.</title>
        <authorList>
            <person name="Klenk H.-P."/>
        </authorList>
    </citation>
    <scope>NUCLEOTIDE SEQUENCE [LARGE SCALE GENOMIC DNA]</scope>
    <source>
        <strain evidence="8 9">DSM 45685</strain>
    </source>
</reference>
<keyword evidence="2 6" id="KW-0489">Methyltransferase</keyword>
<evidence type="ECO:0000313" key="8">
    <source>
        <dbReference type="EMBL" id="NIJ14799.1"/>
    </source>
</evidence>
<dbReference type="InterPro" id="IPR050390">
    <property type="entry name" value="C5-Methyltransferase"/>
</dbReference>
<dbReference type="InterPro" id="IPR029063">
    <property type="entry name" value="SAM-dependent_MTases_sf"/>
</dbReference>
<comment type="similarity">
    <text evidence="6">Belongs to the class I-like SAM-binding methyltransferase superfamily. C5-methyltransferase family.</text>
</comment>
<accession>A0A7X5ZT98</accession>
<keyword evidence="4 6" id="KW-0949">S-adenosyl-L-methionine</keyword>
<dbReference type="Gene3D" id="3.40.50.150">
    <property type="entry name" value="Vaccinia Virus protein VP39"/>
    <property type="match status" value="1"/>
</dbReference>
<name>A0A7X5ZT98_9PSEU</name>
<keyword evidence="5" id="KW-0680">Restriction system</keyword>
<dbReference type="InterPro" id="IPR018117">
    <property type="entry name" value="C5_DNA_meth_AS"/>
</dbReference>
<dbReference type="PROSITE" id="PS00094">
    <property type="entry name" value="C5_MTASE_1"/>
    <property type="match status" value="1"/>
</dbReference>
<gene>
    <name evidence="8" type="ORF">FHU38_005207</name>
</gene>
<sequence length="279" mass="29860">MGALTAFGDGRIAWVADPDPHVRTVLAARWPDVPNLGDIREVDWSAVEPVDVVTAGFPCQDISAAGRRAGIRTGTRSGLWHHVARAIGSLRPALVVVENVAALRWRAGGLDIVLGDLADAGYACVWNSVRASDVGAAHRRERVFILAWPQDNSANAASGTRAGSRSGDAATVSWGQYEAAIRRWEAILGRSAPHPTEPGRHGRPVLSGRFVEFLMGLDDGFVSGLDIPRTAQLRVLGNGVVPRQASHAIRALLADRAADVGRDRDGSGRHDRVDMHLGY</sequence>
<dbReference type="Proteomes" id="UP000545493">
    <property type="component" value="Unassembled WGS sequence"/>
</dbReference>
<organism evidence="8 9">
    <name type="scientific">Saccharomonospora amisosensis</name>
    <dbReference type="NCBI Taxonomy" id="1128677"/>
    <lineage>
        <taxon>Bacteria</taxon>
        <taxon>Bacillati</taxon>
        <taxon>Actinomycetota</taxon>
        <taxon>Actinomycetes</taxon>
        <taxon>Pseudonocardiales</taxon>
        <taxon>Pseudonocardiaceae</taxon>
        <taxon>Saccharomonospora</taxon>
    </lineage>
</organism>
<keyword evidence="9" id="KW-1185">Reference proteome</keyword>
<evidence type="ECO:0000256" key="1">
    <source>
        <dbReference type="ARBA" id="ARBA00011975"/>
    </source>
</evidence>
<dbReference type="PROSITE" id="PS51679">
    <property type="entry name" value="SAM_MT_C5"/>
    <property type="match status" value="1"/>
</dbReference>
<dbReference type="GO" id="GO:0003886">
    <property type="term" value="F:DNA (cytosine-5-)-methyltransferase activity"/>
    <property type="evidence" value="ECO:0007669"/>
    <property type="project" value="UniProtKB-EC"/>
</dbReference>
<proteinExistence type="inferred from homology"/>
<dbReference type="PANTHER" id="PTHR10629">
    <property type="entry name" value="CYTOSINE-SPECIFIC METHYLTRANSFERASE"/>
    <property type="match status" value="1"/>
</dbReference>
<dbReference type="GO" id="GO:0032259">
    <property type="term" value="P:methylation"/>
    <property type="evidence" value="ECO:0007669"/>
    <property type="project" value="UniProtKB-KW"/>
</dbReference>
<dbReference type="GO" id="GO:0044027">
    <property type="term" value="P:negative regulation of gene expression via chromosomal CpG island methylation"/>
    <property type="evidence" value="ECO:0007669"/>
    <property type="project" value="TreeGrafter"/>
</dbReference>
<comment type="caution">
    <text evidence="8">The sequence shown here is derived from an EMBL/GenBank/DDBJ whole genome shotgun (WGS) entry which is preliminary data.</text>
</comment>
<feature type="active site" evidence="6">
    <location>
        <position position="59"/>
    </location>
</feature>
<dbReference type="SUPFAM" id="SSF53335">
    <property type="entry name" value="S-adenosyl-L-methionine-dependent methyltransferases"/>
    <property type="match status" value="1"/>
</dbReference>
<evidence type="ECO:0000256" key="2">
    <source>
        <dbReference type="ARBA" id="ARBA00022603"/>
    </source>
</evidence>
<dbReference type="Pfam" id="PF00145">
    <property type="entry name" value="DNA_methylase"/>
    <property type="match status" value="1"/>
</dbReference>
<dbReference type="InterPro" id="IPR001525">
    <property type="entry name" value="C5_MeTfrase"/>
</dbReference>
<evidence type="ECO:0000256" key="7">
    <source>
        <dbReference type="SAM" id="MobiDB-lite"/>
    </source>
</evidence>